<protein>
    <submittedName>
        <fullName evidence="2">Uncharacterized protein</fullName>
    </submittedName>
</protein>
<keyword evidence="1" id="KW-0732">Signal</keyword>
<gene>
    <name evidence="2" type="ORF">PECAL_4P07370</name>
</gene>
<dbReference type="AlphaFoldDB" id="A0A8J2SS21"/>
<feature type="signal peptide" evidence="1">
    <location>
        <begin position="1"/>
        <end position="18"/>
    </location>
</feature>
<feature type="chain" id="PRO_5035222954" evidence="1">
    <location>
        <begin position="19"/>
        <end position="163"/>
    </location>
</feature>
<evidence type="ECO:0000256" key="1">
    <source>
        <dbReference type="SAM" id="SignalP"/>
    </source>
</evidence>
<reference evidence="2" key="1">
    <citation type="submission" date="2021-11" db="EMBL/GenBank/DDBJ databases">
        <authorList>
            <consortium name="Genoscope - CEA"/>
            <person name="William W."/>
        </authorList>
    </citation>
    <scope>NUCLEOTIDE SEQUENCE</scope>
</reference>
<proteinExistence type="predicted"/>
<dbReference type="EMBL" id="CAKKNE010000004">
    <property type="protein sequence ID" value="CAH0373531.1"/>
    <property type="molecule type" value="Genomic_DNA"/>
</dbReference>
<name>A0A8J2SS21_9STRA</name>
<keyword evidence="3" id="KW-1185">Reference proteome</keyword>
<organism evidence="2 3">
    <name type="scientific">Pelagomonas calceolata</name>
    <dbReference type="NCBI Taxonomy" id="35677"/>
    <lineage>
        <taxon>Eukaryota</taxon>
        <taxon>Sar</taxon>
        <taxon>Stramenopiles</taxon>
        <taxon>Ochrophyta</taxon>
        <taxon>Pelagophyceae</taxon>
        <taxon>Pelagomonadales</taxon>
        <taxon>Pelagomonadaceae</taxon>
        <taxon>Pelagomonas</taxon>
    </lineage>
</organism>
<evidence type="ECO:0000313" key="2">
    <source>
        <dbReference type="EMBL" id="CAH0373531.1"/>
    </source>
</evidence>
<comment type="caution">
    <text evidence="2">The sequence shown here is derived from an EMBL/GenBank/DDBJ whole genome shotgun (WGS) entry which is preliminary data.</text>
</comment>
<evidence type="ECO:0000313" key="3">
    <source>
        <dbReference type="Proteomes" id="UP000789595"/>
    </source>
</evidence>
<sequence length="163" mass="17636">MKLILALAVGATAFGGFGKSAAPAPARGGGNQVAQGGQTVTNIQVPKIFTTAFGDPGRLQERAARAEAKKAEAEAQLIPTPARFAFAFGRPDILAERRAERLEKWQWSDEFLAKARPDKGNYGQGDVYDDGLTKLERTQIEQGREAYLTGGAKLRYKRLTGQI</sequence>
<dbReference type="Proteomes" id="UP000789595">
    <property type="component" value="Unassembled WGS sequence"/>
</dbReference>
<accession>A0A8J2SS21</accession>